<dbReference type="EMBL" id="JACHLP010000002">
    <property type="protein sequence ID" value="MBB4842726.1"/>
    <property type="molecule type" value="Genomic_DNA"/>
</dbReference>
<sequence>MKKNRMAWAAKAAALAVVVGLSACGGGGGGGGASSPASAPTPEPVVIKPSNEQARRFLLQASFGPTDASIEAVMRLGYEAWIDDQLAKPASSHRLNWDNADAAIRAAKAAGTGTGKATNAGAGEVLDSFYKVAVTGDDQLRQRLAYALSQIFVVSLAQGALGEQPRSVAAYLDMLAKEGTGSYRDLLQQVALHPAMGIYLSHLRNQKEDPLTGRVADENFAREVMQLFSIGLQELNTDGGPKLDGTTPRPSYGPEDVSGLAKVFTGWSWDGPDTDNNRFAGWCPTFCEPDRLIQPMQGYGQYHSISEKRFLGTVVAAQSKAKPEASLKAALDTLAAHPNVGPFIGRQLIQRLVTSHPSPAYVARVAQAFGPSGNMKAMLKAVLLDREAREPAAADANAYGKLREPVLRLTQTLRALESSSDSGAWLIRSTDDPAAQLGQSPLRSPSVFNFYRPGYVFAGGETGAAKLTMPELALVNESSVAGYSIYMRNGLSSGFGPSGLDGKNGRPDVQLALTAESALADKPAELVNLVSAKLLGARSNAELKAEIVAAVESVKLDALKADASNQKTVDEQRRNRARMAVYLSVLSPEYMVQK</sequence>
<proteinExistence type="predicted"/>
<organism evidence="2 3">
    <name type="scientific">Roseateles oligotrophus</name>
    <dbReference type="NCBI Taxonomy" id="1769250"/>
    <lineage>
        <taxon>Bacteria</taxon>
        <taxon>Pseudomonadati</taxon>
        <taxon>Pseudomonadota</taxon>
        <taxon>Betaproteobacteria</taxon>
        <taxon>Burkholderiales</taxon>
        <taxon>Sphaerotilaceae</taxon>
        <taxon>Roseateles</taxon>
    </lineage>
</organism>
<comment type="caution">
    <text evidence="2">The sequence shown here is derived from an EMBL/GenBank/DDBJ whole genome shotgun (WGS) entry which is preliminary data.</text>
</comment>
<name>A0A840L439_9BURK</name>
<dbReference type="PANTHER" id="PTHR43737:SF1">
    <property type="entry name" value="DUF1501 DOMAIN-CONTAINING PROTEIN"/>
    <property type="match status" value="1"/>
</dbReference>
<feature type="chain" id="PRO_5032886021" evidence="1">
    <location>
        <begin position="26"/>
        <end position="594"/>
    </location>
</feature>
<keyword evidence="3" id="KW-1185">Reference proteome</keyword>
<dbReference type="Pfam" id="PF08811">
    <property type="entry name" value="DUF1800"/>
    <property type="match status" value="1"/>
</dbReference>
<dbReference type="AlphaFoldDB" id="A0A840L439"/>
<keyword evidence="1" id="KW-0732">Signal</keyword>
<feature type="signal peptide" evidence="1">
    <location>
        <begin position="1"/>
        <end position="25"/>
    </location>
</feature>
<evidence type="ECO:0000313" key="3">
    <source>
        <dbReference type="Proteomes" id="UP000562027"/>
    </source>
</evidence>
<reference evidence="2 3" key="1">
    <citation type="submission" date="2020-08" db="EMBL/GenBank/DDBJ databases">
        <title>Functional genomics of gut bacteria from endangered species of beetles.</title>
        <authorList>
            <person name="Carlos-Shanley C."/>
        </authorList>
    </citation>
    <scope>NUCLEOTIDE SEQUENCE [LARGE SCALE GENOMIC DNA]</scope>
    <source>
        <strain evidence="2 3">S00239</strain>
    </source>
</reference>
<evidence type="ECO:0000313" key="2">
    <source>
        <dbReference type="EMBL" id="MBB4842726.1"/>
    </source>
</evidence>
<protein>
    <submittedName>
        <fullName evidence="2">Uncharacterized protein (DUF1800 family)</fullName>
    </submittedName>
</protein>
<accession>A0A840L439</accession>
<dbReference type="RefSeq" id="WP_246448220.1">
    <property type="nucleotide sequence ID" value="NZ_JACHLP010000002.1"/>
</dbReference>
<gene>
    <name evidence="2" type="ORF">HNP55_001241</name>
</gene>
<dbReference type="Proteomes" id="UP000562027">
    <property type="component" value="Unassembled WGS sequence"/>
</dbReference>
<evidence type="ECO:0000256" key="1">
    <source>
        <dbReference type="SAM" id="SignalP"/>
    </source>
</evidence>
<dbReference type="InterPro" id="IPR014917">
    <property type="entry name" value="DUF1800"/>
</dbReference>
<dbReference type="PANTHER" id="PTHR43737">
    <property type="entry name" value="BLL7424 PROTEIN"/>
    <property type="match status" value="1"/>
</dbReference>
<dbReference type="PROSITE" id="PS51257">
    <property type="entry name" value="PROKAR_LIPOPROTEIN"/>
    <property type="match status" value="1"/>
</dbReference>